<feature type="transmembrane region" description="Helical" evidence="1">
    <location>
        <begin position="69"/>
        <end position="91"/>
    </location>
</feature>
<evidence type="ECO:0000313" key="2">
    <source>
        <dbReference type="EMBL" id="PKV75528.1"/>
    </source>
</evidence>
<evidence type="ECO:0000256" key="1">
    <source>
        <dbReference type="SAM" id="Phobius"/>
    </source>
</evidence>
<feature type="transmembrane region" description="Helical" evidence="1">
    <location>
        <begin position="160"/>
        <end position="177"/>
    </location>
</feature>
<comment type="caution">
    <text evidence="2">The sequence shown here is derived from an EMBL/GenBank/DDBJ whole genome shotgun (WGS) entry which is preliminary data.</text>
</comment>
<organism evidence="2 3">
    <name type="scientific">Pontibacter ramchanderi</name>
    <dbReference type="NCBI Taxonomy" id="1179743"/>
    <lineage>
        <taxon>Bacteria</taxon>
        <taxon>Pseudomonadati</taxon>
        <taxon>Bacteroidota</taxon>
        <taxon>Cytophagia</taxon>
        <taxon>Cytophagales</taxon>
        <taxon>Hymenobacteraceae</taxon>
        <taxon>Pontibacter</taxon>
    </lineage>
</organism>
<evidence type="ECO:0000313" key="3">
    <source>
        <dbReference type="Proteomes" id="UP000233782"/>
    </source>
</evidence>
<name>A0A2N3V1M3_9BACT</name>
<feature type="transmembrane region" description="Helical" evidence="1">
    <location>
        <begin position="14"/>
        <end position="33"/>
    </location>
</feature>
<evidence type="ECO:0008006" key="4">
    <source>
        <dbReference type="Google" id="ProtNLM"/>
    </source>
</evidence>
<dbReference type="EMBL" id="PJMU01000001">
    <property type="protein sequence ID" value="PKV75528.1"/>
    <property type="molecule type" value="Genomic_DNA"/>
</dbReference>
<gene>
    <name evidence="2" type="ORF">BD749_0470</name>
</gene>
<dbReference type="Proteomes" id="UP000233782">
    <property type="component" value="Unassembled WGS sequence"/>
</dbReference>
<feature type="transmembrane region" description="Helical" evidence="1">
    <location>
        <begin position="347"/>
        <end position="368"/>
    </location>
</feature>
<keyword evidence="3" id="KW-1185">Reference proteome</keyword>
<keyword evidence="1" id="KW-0812">Transmembrane</keyword>
<keyword evidence="1" id="KW-1133">Transmembrane helix</keyword>
<dbReference type="AlphaFoldDB" id="A0A2N3V1M3"/>
<keyword evidence="1" id="KW-0472">Membrane</keyword>
<feature type="transmembrane region" description="Helical" evidence="1">
    <location>
        <begin position="236"/>
        <end position="257"/>
    </location>
</feature>
<accession>A0A2N3V1M3</accession>
<feature type="transmembrane region" description="Helical" evidence="1">
    <location>
        <begin position="402"/>
        <end position="419"/>
    </location>
</feature>
<feature type="transmembrane region" description="Helical" evidence="1">
    <location>
        <begin position="375"/>
        <end position="396"/>
    </location>
</feature>
<protein>
    <recommendedName>
        <fullName evidence="4">O-antigen ligase-like membrane protein</fullName>
    </recommendedName>
</protein>
<feature type="transmembrane region" description="Helical" evidence="1">
    <location>
        <begin position="45"/>
        <end position="63"/>
    </location>
</feature>
<feature type="transmembrane region" description="Helical" evidence="1">
    <location>
        <begin position="213"/>
        <end position="229"/>
    </location>
</feature>
<feature type="transmembrane region" description="Helical" evidence="1">
    <location>
        <begin position="189"/>
        <end position="207"/>
    </location>
</feature>
<reference evidence="2 3" key="1">
    <citation type="submission" date="2017-12" db="EMBL/GenBank/DDBJ databases">
        <title>Genomic Encyclopedia of Type Strains, Phase III (KMG-III): the genomes of soil and plant-associated and newly described type strains.</title>
        <authorList>
            <person name="Whitman W."/>
        </authorList>
    </citation>
    <scope>NUCLEOTIDE SEQUENCE [LARGE SCALE GENOMIC DNA]</scope>
    <source>
        <strain evidence="2 3">LP43</strain>
    </source>
</reference>
<sequence>MVFEGIIRKALPSLATPVFFLKDLLCVVGIFTLKGRELPDIIFKLNLKRITLFILFLPLLYFTGFKDPLLAIFAAKQYLLYTVVGVLVSVAFPPPQEEKFKKFIFFTSLLLVPTSLVAIMQNALPASHWLNLSVGGESLEAFSAAGYLRVSSTFSFTGQYSWFLAAESFFLAISFFLQPKTILALGVRIRYNIYVVLLILLIISAFITGGRTAVLGCGATFILGLFLIGCKRPGWFLSRGIPIICICLVSLSVLKAVKPQYFAAYSARSSGYNHMSHNEEITGRVLHGFTGWSDWFWEQDLTSVLLGNGLGVMSNGSSQVSSYAAKIRANGFWTEGDMPTTFWEGGMYLIIVWYGFRLSLIIWCYYLWRAMRTQALASATSFLLAYVVISGLISQLGMQPPLAIWWWLAIGMIILLHRLEKHELSTVIEGLSLKEVKGSLV</sequence>
<feature type="transmembrane region" description="Helical" evidence="1">
    <location>
        <begin position="103"/>
        <end position="124"/>
    </location>
</feature>
<proteinExistence type="predicted"/>